<protein>
    <submittedName>
        <fullName evidence="2">Uncharacterized protein</fullName>
    </submittedName>
</protein>
<sequence length="104" mass="11555">MVTDKETQHIDQLRESAKNRILNFPLSVVEYNRTDHKHGFLRDTAVLAQTEALLAISEELALIRQHLQTPQSRTPPDSPTAPPAPPAGDANTVSQTRSGQNWSM</sequence>
<evidence type="ECO:0000256" key="1">
    <source>
        <dbReference type="SAM" id="MobiDB-lite"/>
    </source>
</evidence>
<dbReference type="EMBL" id="PECC01000026">
    <property type="protein sequence ID" value="TDZ52948.1"/>
    <property type="molecule type" value="Genomic_DNA"/>
</dbReference>
<proteinExistence type="predicted"/>
<feature type="compositionally biased region" description="Polar residues" evidence="1">
    <location>
        <begin position="91"/>
        <end position="104"/>
    </location>
</feature>
<organism evidence="2 3">
    <name type="scientific">Mycobacteroides franklinii</name>
    <dbReference type="NCBI Taxonomy" id="948102"/>
    <lineage>
        <taxon>Bacteria</taxon>
        <taxon>Bacillati</taxon>
        <taxon>Actinomycetota</taxon>
        <taxon>Actinomycetes</taxon>
        <taxon>Mycobacteriales</taxon>
        <taxon>Mycobacteriaceae</taxon>
        <taxon>Mycobacteroides</taxon>
    </lineage>
</organism>
<evidence type="ECO:0000313" key="2">
    <source>
        <dbReference type="EMBL" id="TDZ52948.1"/>
    </source>
</evidence>
<name>A0A4R8RDQ4_9MYCO</name>
<feature type="region of interest" description="Disordered" evidence="1">
    <location>
        <begin position="65"/>
        <end position="104"/>
    </location>
</feature>
<reference evidence="2 3" key="1">
    <citation type="journal article" date="2019" name="Sci. Rep.">
        <title>Extended insight into the Mycobacterium chelonae-abscessus complex through whole genome sequencing of Mycobacterium salmoniphilum outbreak and Mycobacterium salmoniphilum-like strains.</title>
        <authorList>
            <person name="Behra P.R.K."/>
            <person name="Das S."/>
            <person name="Pettersson B.M.F."/>
            <person name="Shirreff L."/>
            <person name="DuCote T."/>
            <person name="Jacobsson K.G."/>
            <person name="Ennis D.G."/>
            <person name="Kirsebom L.A."/>
        </authorList>
    </citation>
    <scope>NUCLEOTIDE SEQUENCE [LARGE SCALE GENOMIC DNA]</scope>
    <source>
        <strain evidence="2 3">CCUG 63697</strain>
    </source>
</reference>
<accession>A0A4R8RDQ4</accession>
<evidence type="ECO:0000313" key="3">
    <source>
        <dbReference type="Proteomes" id="UP000295165"/>
    </source>
</evidence>
<dbReference type="AlphaFoldDB" id="A0A4R8RDQ4"/>
<gene>
    <name evidence="2" type="ORF">CCUG63697_01434</name>
</gene>
<dbReference type="Proteomes" id="UP000295165">
    <property type="component" value="Unassembled WGS sequence"/>
</dbReference>
<keyword evidence="3" id="KW-1185">Reference proteome</keyword>
<comment type="caution">
    <text evidence="2">The sequence shown here is derived from an EMBL/GenBank/DDBJ whole genome shotgun (WGS) entry which is preliminary data.</text>
</comment>
<feature type="compositionally biased region" description="Pro residues" evidence="1">
    <location>
        <begin position="76"/>
        <end position="86"/>
    </location>
</feature>